<evidence type="ECO:0000256" key="4">
    <source>
        <dbReference type="ARBA" id="ARBA00022801"/>
    </source>
</evidence>
<organism evidence="11 12">
    <name type="scientific">Planoprotostelium fungivorum</name>
    <dbReference type="NCBI Taxonomy" id="1890364"/>
    <lineage>
        <taxon>Eukaryota</taxon>
        <taxon>Amoebozoa</taxon>
        <taxon>Evosea</taxon>
        <taxon>Variosea</taxon>
        <taxon>Cavosteliida</taxon>
        <taxon>Cavosteliaceae</taxon>
        <taxon>Planoprotostelium</taxon>
    </lineage>
</organism>
<dbReference type="STRING" id="1890364.A0A2P6NJR4"/>
<dbReference type="InterPro" id="IPR036852">
    <property type="entry name" value="Peptidase_S8/S53_dom_sf"/>
</dbReference>
<keyword evidence="6" id="KW-0106">Calcium</keyword>
<comment type="caution">
    <text evidence="8">Lacks conserved residue(s) required for the propagation of feature annotation.</text>
</comment>
<dbReference type="GO" id="GO:0006508">
    <property type="term" value="P:proteolysis"/>
    <property type="evidence" value="ECO:0007669"/>
    <property type="project" value="UniProtKB-KW"/>
</dbReference>
<dbReference type="SMART" id="SM00944">
    <property type="entry name" value="Pro-kuma_activ"/>
    <property type="match status" value="1"/>
</dbReference>
<dbReference type="CDD" id="cd04056">
    <property type="entry name" value="Peptidases_S53"/>
    <property type="match status" value="1"/>
</dbReference>
<dbReference type="PANTHER" id="PTHR14218:SF15">
    <property type="entry name" value="TRIPEPTIDYL-PEPTIDASE 1"/>
    <property type="match status" value="1"/>
</dbReference>
<feature type="compositionally biased region" description="Low complexity" evidence="9">
    <location>
        <begin position="579"/>
        <end position="622"/>
    </location>
</feature>
<evidence type="ECO:0000259" key="10">
    <source>
        <dbReference type="PROSITE" id="PS51695"/>
    </source>
</evidence>
<dbReference type="PANTHER" id="PTHR14218">
    <property type="entry name" value="PROTEASE S8 TRIPEPTIDYL PEPTIDASE I CLN2"/>
    <property type="match status" value="1"/>
</dbReference>
<dbReference type="PROSITE" id="PS51695">
    <property type="entry name" value="SEDOLISIN"/>
    <property type="match status" value="1"/>
</dbReference>
<evidence type="ECO:0000313" key="11">
    <source>
        <dbReference type="EMBL" id="PRP84186.1"/>
    </source>
</evidence>
<evidence type="ECO:0000256" key="6">
    <source>
        <dbReference type="ARBA" id="ARBA00022837"/>
    </source>
</evidence>
<evidence type="ECO:0000256" key="7">
    <source>
        <dbReference type="ARBA" id="ARBA00023145"/>
    </source>
</evidence>
<dbReference type="InterPro" id="IPR050819">
    <property type="entry name" value="Tripeptidyl-peptidase_I"/>
</dbReference>
<evidence type="ECO:0000313" key="12">
    <source>
        <dbReference type="Proteomes" id="UP000241769"/>
    </source>
</evidence>
<keyword evidence="12" id="KW-1185">Reference proteome</keyword>
<keyword evidence="3" id="KW-0479">Metal-binding</keyword>
<dbReference type="EMBL" id="MDYQ01000068">
    <property type="protein sequence ID" value="PRP84186.1"/>
    <property type="molecule type" value="Genomic_DNA"/>
</dbReference>
<dbReference type="Pfam" id="PF09286">
    <property type="entry name" value="Pro-kuma_activ"/>
    <property type="match status" value="1"/>
</dbReference>
<accession>A0A2P6NJR4</accession>
<dbReference type="InParanoid" id="A0A2P6NJR4"/>
<dbReference type="Gene3D" id="3.40.50.200">
    <property type="entry name" value="Peptidase S8/S53 domain"/>
    <property type="match status" value="1"/>
</dbReference>
<dbReference type="GO" id="GO:0046872">
    <property type="term" value="F:metal ion binding"/>
    <property type="evidence" value="ECO:0007669"/>
    <property type="project" value="UniProtKB-KW"/>
</dbReference>
<protein>
    <submittedName>
        <fullName evidence="11">Tripeptidyl-peptidase 1-like</fullName>
    </submittedName>
</protein>
<feature type="region of interest" description="Disordered" evidence="9">
    <location>
        <begin position="579"/>
        <end position="624"/>
    </location>
</feature>
<keyword evidence="4 8" id="KW-0378">Hydrolase</keyword>
<feature type="active site" description="Charge relay system" evidence="8">
    <location>
        <position position="483"/>
    </location>
</feature>
<feature type="active site" description="Charge relay system" evidence="8">
    <location>
        <position position="291"/>
    </location>
</feature>
<dbReference type="AlphaFoldDB" id="A0A2P6NJR4"/>
<sequence length="655" mass="70399">MILVPSTGWKMSLKMSAVSCTSSASEKSMPPTLFIVGHIMWKASLLFSLVLLSFAGAELKRLNRAHANEILRVGFATKMNDGAMEEGERLIYELTNPWHSNYAKYLTVEEANKLFVDRHAVEKTSSFLKENGMSHVIEGNVLWVRASVKSLNGLLNTKFYHYAKGAASNIRADRYDIPHELREHVLHVFGVVHHPVSPRWIAPLNPIISAPSSGSVGPDDLQKLYGVPDKLINNSNIGTMVLGYRGGYLPEDLFNFFQHFNSSLASTGYNFPAKKMGPDYTTLCRSIDCGEPTLDMQYSMAMAPGVTTTLFNSEGDPFAEMITYLAYNDSGVQVTTVSLGFGDQGQSYYEHWCNYTLVAALRGISYFCASGDAGGVEDDCNARHNYPVECQWVIAVGGTQGPESGKKEEAWFAGGVGTSVWAPMPSWQVPWASQYFNSKSNAIVPAKANTSLAYRWYPDVAAVASSLPLYQNGTLRGGVGGTSFASPIFAGIISSINHYRDINGIPPVGYLPLVISHIINQTGVSPLYDVNSGASQSSNCVASFPAARNWDAATGFGSPNWAGLYKALVTDVIAARTSSSSSTSSTTSTTSTTDASTTDASTTDASTADTSTTDTVSSSHSSVPTIIETTGGASSMMICGGQLLLSSCLCLILFV</sequence>
<evidence type="ECO:0000256" key="3">
    <source>
        <dbReference type="ARBA" id="ARBA00022723"/>
    </source>
</evidence>
<evidence type="ECO:0000256" key="9">
    <source>
        <dbReference type="SAM" id="MobiDB-lite"/>
    </source>
</evidence>
<proteinExistence type="predicted"/>
<keyword evidence="7" id="KW-0865">Zymogen</keyword>
<feature type="domain" description="Peptidase S53" evidence="10">
    <location>
        <begin position="215"/>
        <end position="571"/>
    </location>
</feature>
<dbReference type="InterPro" id="IPR015366">
    <property type="entry name" value="S53_propep"/>
</dbReference>
<evidence type="ECO:0000256" key="5">
    <source>
        <dbReference type="ARBA" id="ARBA00022825"/>
    </source>
</evidence>
<gene>
    <name evidence="11" type="ORF">PROFUN_08386</name>
</gene>
<dbReference type="SUPFAM" id="SSF52743">
    <property type="entry name" value="Subtilisin-like"/>
    <property type="match status" value="1"/>
</dbReference>
<comment type="caution">
    <text evidence="11">The sequence shown here is derived from an EMBL/GenBank/DDBJ whole genome shotgun (WGS) entry which is preliminary data.</text>
</comment>
<reference evidence="11 12" key="1">
    <citation type="journal article" date="2018" name="Genome Biol. Evol.">
        <title>Multiple Roots of Fruiting Body Formation in Amoebozoa.</title>
        <authorList>
            <person name="Hillmann F."/>
            <person name="Forbes G."/>
            <person name="Novohradska S."/>
            <person name="Ferling I."/>
            <person name="Riege K."/>
            <person name="Groth M."/>
            <person name="Westermann M."/>
            <person name="Marz M."/>
            <person name="Spaller T."/>
            <person name="Winckler T."/>
            <person name="Schaap P."/>
            <person name="Glockner G."/>
        </authorList>
    </citation>
    <scope>NUCLEOTIDE SEQUENCE [LARGE SCALE GENOMIC DNA]</scope>
    <source>
        <strain evidence="11 12">Jena</strain>
    </source>
</reference>
<comment type="cofactor">
    <cofactor evidence="1">
        <name>Ca(2+)</name>
        <dbReference type="ChEBI" id="CHEBI:29108"/>
    </cofactor>
</comment>
<name>A0A2P6NJR4_9EUKA</name>
<keyword evidence="5 8" id="KW-0720">Serine protease</keyword>
<dbReference type="CDD" id="cd11377">
    <property type="entry name" value="Pro-peptidase_S53"/>
    <property type="match status" value="1"/>
</dbReference>
<evidence type="ECO:0000256" key="1">
    <source>
        <dbReference type="ARBA" id="ARBA00001913"/>
    </source>
</evidence>
<dbReference type="GO" id="GO:0004252">
    <property type="term" value="F:serine-type endopeptidase activity"/>
    <property type="evidence" value="ECO:0007669"/>
    <property type="project" value="UniProtKB-UniRule"/>
</dbReference>
<keyword evidence="2 8" id="KW-0645">Protease</keyword>
<dbReference type="GO" id="GO:0008240">
    <property type="term" value="F:tripeptidyl-peptidase activity"/>
    <property type="evidence" value="ECO:0007669"/>
    <property type="project" value="TreeGrafter"/>
</dbReference>
<dbReference type="Proteomes" id="UP000241769">
    <property type="component" value="Unassembled WGS sequence"/>
</dbReference>
<evidence type="ECO:0000256" key="2">
    <source>
        <dbReference type="ARBA" id="ARBA00022670"/>
    </source>
</evidence>
<dbReference type="InterPro" id="IPR030400">
    <property type="entry name" value="Sedolisin_dom"/>
</dbReference>
<feature type="active site" description="Charge relay system" evidence="8">
    <location>
        <position position="295"/>
    </location>
</feature>
<evidence type="ECO:0000256" key="8">
    <source>
        <dbReference type="PROSITE-ProRule" id="PRU01032"/>
    </source>
</evidence>
<dbReference type="SUPFAM" id="SSF54897">
    <property type="entry name" value="Protease propeptides/inhibitors"/>
    <property type="match status" value="1"/>
</dbReference>